<proteinExistence type="predicted"/>
<keyword evidence="1" id="KW-0812">Transmembrane</keyword>
<dbReference type="Proteomes" id="UP000071533">
    <property type="component" value="Unassembled WGS sequence"/>
</dbReference>
<dbReference type="InterPro" id="IPR024499">
    <property type="entry name" value="Mbeg1-like"/>
</dbReference>
<feature type="transmembrane region" description="Helical" evidence="1">
    <location>
        <begin position="414"/>
        <end position="431"/>
    </location>
</feature>
<feature type="transmembrane region" description="Helical" evidence="1">
    <location>
        <begin position="359"/>
        <end position="377"/>
    </location>
</feature>
<evidence type="ECO:0000313" key="3">
    <source>
        <dbReference type="Proteomes" id="UP000071533"/>
    </source>
</evidence>
<accession>A0A0Z8J687</accession>
<organism evidence="2 3">
    <name type="scientific">Streptococcus suis</name>
    <dbReference type="NCBI Taxonomy" id="1307"/>
    <lineage>
        <taxon>Bacteria</taxon>
        <taxon>Bacillati</taxon>
        <taxon>Bacillota</taxon>
        <taxon>Bacilli</taxon>
        <taxon>Lactobacillales</taxon>
        <taxon>Streptococcaceae</taxon>
        <taxon>Streptococcus</taxon>
    </lineage>
</organism>
<dbReference type="Gene3D" id="3.40.50.1820">
    <property type="entry name" value="alpha/beta hydrolase"/>
    <property type="match status" value="1"/>
</dbReference>
<gene>
    <name evidence="2" type="ORF">ERS132431_01642</name>
</gene>
<name>A0A0Z8J687_STRSU</name>
<sequence>MFFYLLASFCPASIAYQSRIKILEKLAVNPRFKDIVAFAHQDYFDEKEEVQFASTTFLVDNQLLTVFRGTDSSLIGWKEDFNLSFQDEIPAQSMAVAYVKQLSEKYHYPMILSGHSKGGNLALYAATKFPQASNLQSIYAFDAPGLQEDLVRSSEFKKIAPKINSYRPQSSIVGVLFNQGVDTQVVESTGIGALQHLMFLWQVNLETPSFISAREISRSSYKVEEFIGNYLKNSHSKDNQQTVDVLFQATKSVFQSNLTIKQKVGVFVKTLLYASKEDRKAIRKSVVNLFTSFYSSDTSDKLQPTEKFRSRYLFLRFLHLPQQISLRSKWLASGVFLILAYSCWILNRYPRVNFLAFSYLYLLALFLSWIFTFRSWWSRKDWFSIDYLPGMYSIVTLLYSITHFTNMSLTLTRSIIYLIFIWAGQFAYQAYQIRQHLPEFARPLKRLAIYSFVLASFSYIFPAFLEIVINKSIVLILVYQACVAGSIAWKLWRN</sequence>
<dbReference type="InterPro" id="IPR029058">
    <property type="entry name" value="AB_hydrolase_fold"/>
</dbReference>
<dbReference type="SUPFAM" id="SSF53474">
    <property type="entry name" value="alpha/beta-Hydrolases"/>
    <property type="match status" value="1"/>
</dbReference>
<keyword evidence="1" id="KW-0472">Membrane</keyword>
<keyword evidence="1" id="KW-1133">Transmembrane helix</keyword>
<feature type="transmembrane region" description="Helical" evidence="1">
    <location>
        <begin position="472"/>
        <end position="492"/>
    </location>
</feature>
<reference evidence="2 3" key="1">
    <citation type="submission" date="2016-02" db="EMBL/GenBank/DDBJ databases">
        <authorList>
            <consortium name="Pathogen Informatics"/>
        </authorList>
    </citation>
    <scope>NUCLEOTIDE SEQUENCE [LARGE SCALE GENOMIC DNA]</scope>
    <source>
        <strain evidence="2 3">LSS69</strain>
    </source>
</reference>
<dbReference type="EMBL" id="FIHS01000021">
    <property type="protein sequence ID" value="CYV48031.1"/>
    <property type="molecule type" value="Genomic_DNA"/>
</dbReference>
<dbReference type="Pfam" id="PF11187">
    <property type="entry name" value="Mbeg1-like"/>
    <property type="match status" value="1"/>
</dbReference>
<feature type="transmembrane region" description="Helical" evidence="1">
    <location>
        <begin position="330"/>
        <end position="347"/>
    </location>
</feature>
<evidence type="ECO:0000256" key="1">
    <source>
        <dbReference type="SAM" id="Phobius"/>
    </source>
</evidence>
<feature type="transmembrane region" description="Helical" evidence="1">
    <location>
        <begin position="447"/>
        <end position="465"/>
    </location>
</feature>
<protein>
    <submittedName>
        <fullName evidence="2">Lipase</fullName>
    </submittedName>
</protein>
<dbReference type="AlphaFoldDB" id="A0A0Z8J687"/>
<evidence type="ECO:0000313" key="2">
    <source>
        <dbReference type="EMBL" id="CYV48031.1"/>
    </source>
</evidence>